<feature type="compositionally biased region" description="Low complexity" evidence="1">
    <location>
        <begin position="47"/>
        <end position="58"/>
    </location>
</feature>
<organism evidence="2 3">
    <name type="scientific">Azotobacter chroococcum</name>
    <dbReference type="NCBI Taxonomy" id="353"/>
    <lineage>
        <taxon>Bacteria</taxon>
        <taxon>Pseudomonadati</taxon>
        <taxon>Pseudomonadota</taxon>
        <taxon>Gammaproteobacteria</taxon>
        <taxon>Pseudomonadales</taxon>
        <taxon>Pseudomonadaceae</taxon>
        <taxon>Azotobacter</taxon>
    </lineage>
</organism>
<feature type="region of interest" description="Disordered" evidence="1">
    <location>
        <begin position="20"/>
        <end position="58"/>
    </location>
</feature>
<evidence type="ECO:0000313" key="2">
    <source>
        <dbReference type="EMBL" id="QQE90217.1"/>
    </source>
</evidence>
<evidence type="ECO:0000313" key="3">
    <source>
        <dbReference type="Proteomes" id="UP000596192"/>
    </source>
</evidence>
<proteinExistence type="predicted"/>
<protein>
    <submittedName>
        <fullName evidence="2">Uncharacterized protein</fullName>
    </submittedName>
</protein>
<accession>A0AAP9YHD3</accession>
<dbReference type="RefSeq" id="WP_198867621.1">
    <property type="nucleotide sequence ID" value="NZ_CP066310.1"/>
</dbReference>
<evidence type="ECO:0000256" key="1">
    <source>
        <dbReference type="SAM" id="MobiDB-lite"/>
    </source>
</evidence>
<reference evidence="2 3" key="1">
    <citation type="submission" date="2020-12" db="EMBL/GenBank/DDBJ databases">
        <title>Genomic Analysis and Response surface optimization of nitrogen-fixing conditions for A. chroococcum strain HR1, Isolation from rhizosphere soil.</title>
        <authorList>
            <person name="Li J."/>
            <person name="Yang H."/>
            <person name="Liu H."/>
            <person name="Wang C."/>
            <person name="Tian Y."/>
            <person name="Lu X.Y."/>
        </authorList>
    </citation>
    <scope>NUCLEOTIDE SEQUENCE [LARGE SCALE GENOMIC DNA]</scope>
    <source>
        <strain evidence="2 3">HR1</strain>
    </source>
</reference>
<dbReference type="EMBL" id="CP066310">
    <property type="protein sequence ID" value="QQE90217.1"/>
    <property type="molecule type" value="Genomic_DNA"/>
</dbReference>
<sequence>MSGLLRRKCLLKDDYGCESGRAKIRPLPPRRDDNGNDAASPSHRLRPAPAAAYSRRSP</sequence>
<dbReference type="AlphaFoldDB" id="A0AAP9YHD3"/>
<name>A0AAP9YHD3_9GAMM</name>
<dbReference type="Proteomes" id="UP000596192">
    <property type="component" value="Chromosome"/>
</dbReference>
<gene>
    <name evidence="2" type="ORF">GKQ51_07940</name>
</gene>